<comment type="caution">
    <text evidence="2">The sequence shown here is derived from an EMBL/GenBank/DDBJ whole genome shotgun (WGS) entry which is preliminary data.</text>
</comment>
<dbReference type="AlphaFoldDB" id="A0A8S2ZLL9"/>
<dbReference type="Proteomes" id="UP000676336">
    <property type="component" value="Unassembled WGS sequence"/>
</dbReference>
<feature type="compositionally biased region" description="Basic and acidic residues" evidence="1">
    <location>
        <begin position="39"/>
        <end position="57"/>
    </location>
</feature>
<sequence>EKIEKSDLMTRYLKDLNTEEDDLQETRREIKVMQDEYNEKQRKLEEQQASLKHEAKETQTNLRM</sequence>
<gene>
    <name evidence="2" type="ORF">SMN809_LOCUS41154</name>
</gene>
<reference evidence="2" key="1">
    <citation type="submission" date="2021-02" db="EMBL/GenBank/DDBJ databases">
        <authorList>
            <person name="Nowell W R."/>
        </authorList>
    </citation>
    <scope>NUCLEOTIDE SEQUENCE</scope>
</reference>
<feature type="non-terminal residue" evidence="2">
    <location>
        <position position="1"/>
    </location>
</feature>
<feature type="region of interest" description="Disordered" evidence="1">
    <location>
        <begin position="39"/>
        <end position="64"/>
    </location>
</feature>
<dbReference type="EMBL" id="CAJOBI010115311">
    <property type="protein sequence ID" value="CAF4652329.1"/>
    <property type="molecule type" value="Genomic_DNA"/>
</dbReference>
<proteinExistence type="predicted"/>
<protein>
    <submittedName>
        <fullName evidence="2">Uncharacterized protein</fullName>
    </submittedName>
</protein>
<evidence type="ECO:0000313" key="3">
    <source>
        <dbReference type="Proteomes" id="UP000676336"/>
    </source>
</evidence>
<evidence type="ECO:0000313" key="2">
    <source>
        <dbReference type="EMBL" id="CAF4652329.1"/>
    </source>
</evidence>
<organism evidence="2 3">
    <name type="scientific">Rotaria magnacalcarata</name>
    <dbReference type="NCBI Taxonomy" id="392030"/>
    <lineage>
        <taxon>Eukaryota</taxon>
        <taxon>Metazoa</taxon>
        <taxon>Spiralia</taxon>
        <taxon>Gnathifera</taxon>
        <taxon>Rotifera</taxon>
        <taxon>Eurotatoria</taxon>
        <taxon>Bdelloidea</taxon>
        <taxon>Philodinida</taxon>
        <taxon>Philodinidae</taxon>
        <taxon>Rotaria</taxon>
    </lineage>
</organism>
<evidence type="ECO:0000256" key="1">
    <source>
        <dbReference type="SAM" id="MobiDB-lite"/>
    </source>
</evidence>
<name>A0A8S2ZLL9_9BILA</name>
<accession>A0A8S2ZLL9</accession>